<dbReference type="SMART" id="SM00360">
    <property type="entry name" value="RRM"/>
    <property type="match status" value="1"/>
</dbReference>
<dbReference type="Pfam" id="PF00076">
    <property type="entry name" value="RRM_1"/>
    <property type="match status" value="1"/>
</dbReference>
<dbReference type="PANTHER" id="PTHR46754">
    <property type="entry name" value="MKI67 FHA DOMAIN-INTERACTING NUCLEOLAR PHOSPHOPROTEIN"/>
    <property type="match status" value="1"/>
</dbReference>
<evidence type="ECO:0000256" key="5">
    <source>
        <dbReference type="SAM" id="MobiDB-lite"/>
    </source>
</evidence>
<evidence type="ECO:0000313" key="8">
    <source>
        <dbReference type="Proteomes" id="UP001219518"/>
    </source>
</evidence>
<feature type="region of interest" description="Disordered" evidence="5">
    <location>
        <begin position="224"/>
        <end position="264"/>
    </location>
</feature>
<dbReference type="PROSITE" id="PS50102">
    <property type="entry name" value="RRM"/>
    <property type="match status" value="1"/>
</dbReference>
<dbReference type="InterPro" id="IPR035979">
    <property type="entry name" value="RBD_domain_sf"/>
</dbReference>
<dbReference type="AlphaFoldDB" id="A0AAE1LP19"/>
<keyword evidence="3" id="KW-0539">Nucleus</keyword>
<dbReference type="CDD" id="cd12307">
    <property type="entry name" value="RRM_NIFK_like"/>
    <property type="match status" value="1"/>
</dbReference>
<dbReference type="Gene3D" id="3.30.70.330">
    <property type="match status" value="1"/>
</dbReference>
<dbReference type="InterPro" id="IPR000504">
    <property type="entry name" value="RRM_dom"/>
</dbReference>
<organism evidence="7 8">
    <name type="scientific">Frankliniella fusca</name>
    <dbReference type="NCBI Taxonomy" id="407009"/>
    <lineage>
        <taxon>Eukaryota</taxon>
        <taxon>Metazoa</taxon>
        <taxon>Ecdysozoa</taxon>
        <taxon>Arthropoda</taxon>
        <taxon>Hexapoda</taxon>
        <taxon>Insecta</taxon>
        <taxon>Pterygota</taxon>
        <taxon>Neoptera</taxon>
        <taxon>Paraneoptera</taxon>
        <taxon>Thysanoptera</taxon>
        <taxon>Terebrantia</taxon>
        <taxon>Thripoidea</taxon>
        <taxon>Thripidae</taxon>
        <taxon>Frankliniella</taxon>
    </lineage>
</organism>
<evidence type="ECO:0000256" key="2">
    <source>
        <dbReference type="ARBA" id="ARBA00022884"/>
    </source>
</evidence>
<reference evidence="7" key="2">
    <citation type="journal article" date="2023" name="BMC Genomics">
        <title>Pest status, molecular evolution, and epigenetic factors derived from the genome assembly of Frankliniella fusca, a thysanopteran phytovirus vector.</title>
        <authorList>
            <person name="Catto M.A."/>
            <person name="Labadie P.E."/>
            <person name="Jacobson A.L."/>
            <person name="Kennedy G.G."/>
            <person name="Srinivasan R."/>
            <person name="Hunt B.G."/>
        </authorList>
    </citation>
    <scope>NUCLEOTIDE SEQUENCE</scope>
    <source>
        <strain evidence="7">PL_HMW_Pooled</strain>
    </source>
</reference>
<proteinExistence type="predicted"/>
<comment type="caution">
    <text evidence="7">The sequence shown here is derived from an EMBL/GenBank/DDBJ whole genome shotgun (WGS) entry which is preliminary data.</text>
</comment>
<evidence type="ECO:0000256" key="1">
    <source>
        <dbReference type="ARBA" id="ARBA00004604"/>
    </source>
</evidence>
<dbReference type="SUPFAM" id="SSF54928">
    <property type="entry name" value="RNA-binding domain, RBD"/>
    <property type="match status" value="1"/>
</dbReference>
<gene>
    <name evidence="7" type="ORF">KUF71_014727</name>
</gene>
<name>A0AAE1LP19_9NEOP</name>
<evidence type="ECO:0000256" key="3">
    <source>
        <dbReference type="ARBA" id="ARBA00023242"/>
    </source>
</evidence>
<accession>A0AAE1LP19</accession>
<dbReference type="Proteomes" id="UP001219518">
    <property type="component" value="Unassembled WGS sequence"/>
</dbReference>
<feature type="domain" description="RRM" evidence="6">
    <location>
        <begin position="63"/>
        <end position="141"/>
    </location>
</feature>
<feature type="region of interest" description="Disordered" evidence="5">
    <location>
        <begin position="32"/>
        <end position="54"/>
    </location>
</feature>
<keyword evidence="2 4" id="KW-0694">RNA-binding</keyword>
<evidence type="ECO:0000313" key="7">
    <source>
        <dbReference type="EMBL" id="KAK3926510.1"/>
    </source>
</evidence>
<keyword evidence="8" id="KW-1185">Reference proteome</keyword>
<feature type="compositionally biased region" description="Polar residues" evidence="5">
    <location>
        <begin position="250"/>
        <end position="264"/>
    </location>
</feature>
<protein>
    <submittedName>
        <fullName evidence="7">MKI67 FHA domain-interacting nucleolar phosphoprotein-like</fullName>
    </submittedName>
</protein>
<dbReference type="EMBL" id="JAHWGI010001262">
    <property type="protein sequence ID" value="KAK3926510.1"/>
    <property type="molecule type" value="Genomic_DNA"/>
</dbReference>
<reference evidence="7" key="1">
    <citation type="submission" date="2021-07" db="EMBL/GenBank/DDBJ databases">
        <authorList>
            <person name="Catto M.A."/>
            <person name="Jacobson A."/>
            <person name="Kennedy G."/>
            <person name="Labadie P."/>
            <person name="Hunt B.G."/>
            <person name="Srinivasan R."/>
        </authorList>
    </citation>
    <scope>NUCLEOTIDE SEQUENCE</scope>
    <source>
        <strain evidence="7">PL_HMW_Pooled</strain>
        <tissue evidence="7">Head</tissue>
    </source>
</reference>
<dbReference type="GO" id="GO:0005730">
    <property type="term" value="C:nucleolus"/>
    <property type="evidence" value="ECO:0007669"/>
    <property type="project" value="UniProtKB-SubCell"/>
</dbReference>
<dbReference type="InterPro" id="IPR012677">
    <property type="entry name" value="Nucleotide-bd_a/b_plait_sf"/>
</dbReference>
<dbReference type="GO" id="GO:0003723">
    <property type="term" value="F:RNA binding"/>
    <property type="evidence" value="ECO:0007669"/>
    <property type="project" value="UniProtKB-UniRule"/>
</dbReference>
<comment type="subcellular location">
    <subcellularLocation>
        <location evidence="1">Nucleus</location>
        <location evidence="1">Nucleolus</location>
    </subcellularLocation>
</comment>
<evidence type="ECO:0000259" key="6">
    <source>
        <dbReference type="PROSITE" id="PS50102"/>
    </source>
</evidence>
<sequence>MDTKQAKKNTHTALNKAVKNINKLLQDRVKNAASVKVKQEPSTDSKPSIKNGKKNVRVSVDRGVVYLAHIPHGFYENEMKAFFSQFGHVTRLRLVRSHKTGNSRGFAFVEFRFTEVAQVVAETMNNYLMRNRLLKATYIPPEKQNPKMFLHSIKYGPETCIGVINQRKAVKQQNKPLSENEAENRVNRNKQHLIELQEKLKAQGVDCLFQVDDGTSERLVVKSVKGEASAPATKKARTSSPAPSIKPIVKQSSSAPINKKQAVSSKVQRDVKVKPKSLKPAADKTAKTATLKGDKKIVGKKTVDKKVAAKKIGAKKAVVKKTGPKKIVAVKKDGLKKVSAKKQVVKKK</sequence>
<evidence type="ECO:0000256" key="4">
    <source>
        <dbReference type="PROSITE-ProRule" id="PRU00176"/>
    </source>
</evidence>